<organism evidence="1">
    <name type="scientific">uncultured Caudovirales phage</name>
    <dbReference type="NCBI Taxonomy" id="2100421"/>
    <lineage>
        <taxon>Viruses</taxon>
        <taxon>Duplodnaviria</taxon>
        <taxon>Heunggongvirae</taxon>
        <taxon>Uroviricota</taxon>
        <taxon>Caudoviricetes</taxon>
        <taxon>Peduoviridae</taxon>
        <taxon>Maltschvirus</taxon>
        <taxon>Maltschvirus maltsch</taxon>
    </lineage>
</organism>
<proteinExistence type="predicted"/>
<protein>
    <submittedName>
        <fullName evidence="1">Uncharacterized protein</fullName>
    </submittedName>
</protein>
<reference evidence="1" key="1">
    <citation type="submission" date="2020-05" db="EMBL/GenBank/DDBJ databases">
        <authorList>
            <person name="Chiriac C."/>
            <person name="Salcher M."/>
            <person name="Ghai R."/>
            <person name="Kavagutti S V."/>
        </authorList>
    </citation>
    <scope>NUCLEOTIDE SEQUENCE</scope>
</reference>
<sequence>MKTVFSLHVPFGLRLDQSEGKGKLFRVTYGKQVKDQLTYTEGAREFGLCLFHALACDGLLDNEGDL</sequence>
<evidence type="ECO:0000313" key="1">
    <source>
        <dbReference type="EMBL" id="CAB5224308.1"/>
    </source>
</evidence>
<name>A0A6J7X2D8_9CAUD</name>
<dbReference type="EMBL" id="LR798335">
    <property type="protein sequence ID" value="CAB5224308.1"/>
    <property type="molecule type" value="Genomic_DNA"/>
</dbReference>
<accession>A0A6J7X2D8</accession>
<gene>
    <name evidence="1" type="ORF">UFOVP393_53</name>
</gene>